<evidence type="ECO:0000256" key="2">
    <source>
        <dbReference type="ARBA" id="ARBA00022723"/>
    </source>
</evidence>
<comment type="cofactor">
    <cofactor evidence="1 6">
        <name>Zn(2+)</name>
        <dbReference type="ChEBI" id="CHEBI:29105"/>
    </cofactor>
</comment>
<evidence type="ECO:0000256" key="1">
    <source>
        <dbReference type="ARBA" id="ARBA00001947"/>
    </source>
</evidence>
<proteinExistence type="inferred from homology"/>
<keyword evidence="3 6" id="KW-0862">Zinc</keyword>
<keyword evidence="5" id="KW-0520">NAD</keyword>
<evidence type="ECO:0000259" key="7">
    <source>
        <dbReference type="SMART" id="SM00829"/>
    </source>
</evidence>
<feature type="domain" description="Enoyl reductase (ER)" evidence="7">
    <location>
        <begin position="13"/>
        <end position="359"/>
    </location>
</feature>
<dbReference type="Gene3D" id="3.40.50.720">
    <property type="entry name" value="NAD(P)-binding Rossmann-like Domain"/>
    <property type="match status" value="1"/>
</dbReference>
<organism evidence="8">
    <name type="scientific">Caldilineaceae bacterium SB0662_bin_9</name>
    <dbReference type="NCBI Taxonomy" id="2605258"/>
    <lineage>
        <taxon>Bacteria</taxon>
        <taxon>Bacillati</taxon>
        <taxon>Chloroflexota</taxon>
        <taxon>Caldilineae</taxon>
        <taxon>Caldilineales</taxon>
        <taxon>Caldilineaceae</taxon>
    </lineage>
</organism>
<dbReference type="SMART" id="SM00829">
    <property type="entry name" value="PKS_ER"/>
    <property type="match status" value="1"/>
</dbReference>
<gene>
    <name evidence="8" type="ORF">F4Y08_09775</name>
</gene>
<name>A0A6B1DU71_9CHLR</name>
<dbReference type="PANTHER" id="PTHR43880">
    <property type="entry name" value="ALCOHOL DEHYDROGENASE"/>
    <property type="match status" value="1"/>
</dbReference>
<dbReference type="GO" id="GO:0046294">
    <property type="term" value="P:formaldehyde catabolic process"/>
    <property type="evidence" value="ECO:0007669"/>
    <property type="project" value="TreeGrafter"/>
</dbReference>
<evidence type="ECO:0000313" key="8">
    <source>
        <dbReference type="EMBL" id="MYD90607.1"/>
    </source>
</evidence>
<dbReference type="EMBL" id="VXPY01000069">
    <property type="protein sequence ID" value="MYD90607.1"/>
    <property type="molecule type" value="Genomic_DNA"/>
</dbReference>
<dbReference type="FunFam" id="3.40.50.720:FF:000003">
    <property type="entry name" value="S-(hydroxymethyl)glutathione dehydrogenase"/>
    <property type="match status" value="1"/>
</dbReference>
<comment type="similarity">
    <text evidence="6">Belongs to the zinc-containing alcohol dehydrogenase family.</text>
</comment>
<dbReference type="PROSITE" id="PS00059">
    <property type="entry name" value="ADH_ZINC"/>
    <property type="match status" value="1"/>
</dbReference>
<evidence type="ECO:0000256" key="3">
    <source>
        <dbReference type="ARBA" id="ARBA00022833"/>
    </source>
</evidence>
<keyword evidence="4" id="KW-0560">Oxidoreductase</keyword>
<dbReference type="InterPro" id="IPR020843">
    <property type="entry name" value="ER"/>
</dbReference>
<reference evidence="8" key="1">
    <citation type="submission" date="2019-09" db="EMBL/GenBank/DDBJ databases">
        <title>Characterisation of the sponge microbiome using genome-centric metagenomics.</title>
        <authorList>
            <person name="Engelberts J.P."/>
            <person name="Robbins S.J."/>
            <person name="De Goeij J.M."/>
            <person name="Aranda M."/>
            <person name="Bell S.C."/>
            <person name="Webster N.S."/>
        </authorList>
    </citation>
    <scope>NUCLEOTIDE SEQUENCE</scope>
    <source>
        <strain evidence="8">SB0662_bin_9</strain>
    </source>
</reference>
<dbReference type="SUPFAM" id="SSF50129">
    <property type="entry name" value="GroES-like"/>
    <property type="match status" value="2"/>
</dbReference>
<protein>
    <submittedName>
        <fullName evidence="8">Alcohol dehydrogenase catalytic domain-containing protein</fullName>
    </submittedName>
</protein>
<dbReference type="InterPro" id="IPR011032">
    <property type="entry name" value="GroES-like_sf"/>
</dbReference>
<dbReference type="GO" id="GO:0008270">
    <property type="term" value="F:zinc ion binding"/>
    <property type="evidence" value="ECO:0007669"/>
    <property type="project" value="InterPro"/>
</dbReference>
<dbReference type="InterPro" id="IPR013154">
    <property type="entry name" value="ADH-like_N"/>
</dbReference>
<accession>A0A6B1DU71</accession>
<dbReference type="AlphaFoldDB" id="A0A6B1DU71"/>
<keyword evidence="2 6" id="KW-0479">Metal-binding</keyword>
<comment type="caution">
    <text evidence="8">The sequence shown here is derived from an EMBL/GenBank/DDBJ whole genome shotgun (WGS) entry which is preliminary data.</text>
</comment>
<evidence type="ECO:0000256" key="6">
    <source>
        <dbReference type="RuleBase" id="RU361277"/>
    </source>
</evidence>
<dbReference type="Pfam" id="PF08240">
    <property type="entry name" value="ADH_N"/>
    <property type="match status" value="1"/>
</dbReference>
<dbReference type="InterPro" id="IPR002328">
    <property type="entry name" value="ADH_Zn_CS"/>
</dbReference>
<dbReference type="PANTHER" id="PTHR43880:SF12">
    <property type="entry name" value="ALCOHOL DEHYDROGENASE CLASS-3"/>
    <property type="match status" value="1"/>
</dbReference>
<dbReference type="Pfam" id="PF00107">
    <property type="entry name" value="ADH_zinc_N"/>
    <property type="match status" value="1"/>
</dbReference>
<evidence type="ECO:0000256" key="4">
    <source>
        <dbReference type="ARBA" id="ARBA00023002"/>
    </source>
</evidence>
<sequence length="361" mass="38406">MRTVKAAVCYEYGSPLVVEEVHLESPGREEVEVRIEACAICHSDIHIIDGEWHYEAPLIPGHEAAGTVTQLGAGVEGIAVGDRVVVSLLWSCRRCRHCLEGEPYLCIGEHPLEDVHSKFTNRAGTQLNRALRVAGFAEHTVVHETQIVKVPDSIPIVSAALLACGVITGLGAVVNTAGFRFGRSVAVVGCGGVGLNTVQGAILAGATQVIGVDIEPEKLDIAREFGATHVVHAGETDAVQAVMDLSSGGVDYVFVVAGVTRLLEEAADMICKGGGVIQVGMPPQSDTFAFAGQRFMGQRSLKGSSMGGTNFQRQAPQLMDLYLQGRLKLDELVTRTYPLEKINEAIAAVAEPATLRNVITF</sequence>
<evidence type="ECO:0000256" key="5">
    <source>
        <dbReference type="ARBA" id="ARBA00023027"/>
    </source>
</evidence>
<dbReference type="InterPro" id="IPR036291">
    <property type="entry name" value="NAD(P)-bd_dom_sf"/>
</dbReference>
<dbReference type="InterPro" id="IPR013149">
    <property type="entry name" value="ADH-like_C"/>
</dbReference>
<dbReference type="Gene3D" id="3.90.180.10">
    <property type="entry name" value="Medium-chain alcohol dehydrogenases, catalytic domain"/>
    <property type="match status" value="1"/>
</dbReference>
<dbReference type="SUPFAM" id="SSF51735">
    <property type="entry name" value="NAD(P)-binding Rossmann-fold domains"/>
    <property type="match status" value="1"/>
</dbReference>
<dbReference type="GO" id="GO:0051903">
    <property type="term" value="F:S-(hydroxymethyl)glutathione dehydrogenase [NAD(P)+] activity"/>
    <property type="evidence" value="ECO:0007669"/>
    <property type="project" value="TreeGrafter"/>
</dbReference>
<dbReference type="GO" id="GO:0005829">
    <property type="term" value="C:cytosol"/>
    <property type="evidence" value="ECO:0007669"/>
    <property type="project" value="TreeGrafter"/>
</dbReference>